<evidence type="ECO:0000313" key="2">
    <source>
        <dbReference type="EMBL" id="NYI82685.1"/>
    </source>
</evidence>
<feature type="signal peptide" evidence="1">
    <location>
        <begin position="1"/>
        <end position="30"/>
    </location>
</feature>
<dbReference type="RefSeq" id="WP_179718644.1">
    <property type="nucleotide sequence ID" value="NZ_BAABFH010000001.1"/>
</dbReference>
<comment type="caution">
    <text evidence="2">The sequence shown here is derived from an EMBL/GenBank/DDBJ whole genome shotgun (WGS) entry which is preliminary data.</text>
</comment>
<feature type="chain" id="PRO_5032299977" evidence="1">
    <location>
        <begin position="31"/>
        <end position="135"/>
    </location>
</feature>
<gene>
    <name evidence="2" type="ORF">HNR68_001315</name>
</gene>
<accession>A0A853AEW7</accession>
<dbReference type="Proteomes" id="UP000587002">
    <property type="component" value="Unassembled WGS sequence"/>
</dbReference>
<dbReference type="AlphaFoldDB" id="A0A853AEW7"/>
<evidence type="ECO:0000256" key="1">
    <source>
        <dbReference type="SAM" id="SignalP"/>
    </source>
</evidence>
<dbReference type="EMBL" id="JACCFJ010000001">
    <property type="protein sequence ID" value="NYI82685.1"/>
    <property type="molecule type" value="Genomic_DNA"/>
</dbReference>
<keyword evidence="3" id="KW-1185">Reference proteome</keyword>
<reference evidence="2 3" key="1">
    <citation type="submission" date="2020-07" db="EMBL/GenBank/DDBJ databases">
        <title>Sequencing the genomes of 1000 actinobacteria strains.</title>
        <authorList>
            <person name="Klenk H.-P."/>
        </authorList>
    </citation>
    <scope>NUCLEOTIDE SEQUENCE [LARGE SCALE GENOMIC DNA]</scope>
    <source>
        <strain evidence="2 3">DSM 44065</strain>
    </source>
</reference>
<name>A0A853AEW7_9PSEU</name>
<keyword evidence="1" id="KW-0732">Signal</keyword>
<evidence type="ECO:0000313" key="3">
    <source>
        <dbReference type="Proteomes" id="UP000587002"/>
    </source>
</evidence>
<organism evidence="2 3">
    <name type="scientific">Saccharopolyspora hordei</name>
    <dbReference type="NCBI Taxonomy" id="1838"/>
    <lineage>
        <taxon>Bacteria</taxon>
        <taxon>Bacillati</taxon>
        <taxon>Actinomycetota</taxon>
        <taxon>Actinomycetes</taxon>
        <taxon>Pseudonocardiales</taxon>
        <taxon>Pseudonocardiaceae</taxon>
        <taxon>Saccharopolyspora</taxon>
    </lineage>
</organism>
<proteinExistence type="predicted"/>
<protein>
    <submittedName>
        <fullName evidence="2">Uncharacterized protein</fullName>
    </submittedName>
</protein>
<sequence>MGIRRGTAVSLAALGALAAGSSVVAATAWAAPPLQVEVGQVQCLRIDLPFISKLVEPAVLQHAQPTVQLTMSSTAKDGQEVGYSVTVNGTQRASGSVTGEGPSINVISLDRGVDSRLVVTSGDAVVVDRVLPGRC</sequence>